<gene>
    <name evidence="1" type="ORF">CSW08_04870</name>
</gene>
<dbReference type="AlphaFoldDB" id="A0A2N3HMB0"/>
<reference evidence="1 2" key="1">
    <citation type="submission" date="2017-12" db="EMBL/GenBank/DDBJ databases">
        <title>Confluentibacter flavum sp. nov., isolated from the saline lake.</title>
        <authorList>
            <person name="Yu L."/>
        </authorList>
    </citation>
    <scope>NUCLEOTIDE SEQUENCE [LARGE SCALE GENOMIC DNA]</scope>
    <source>
        <strain evidence="1 2">3B</strain>
    </source>
</reference>
<dbReference type="EMBL" id="PJEO01000015">
    <property type="protein sequence ID" value="PKQ46077.1"/>
    <property type="molecule type" value="Genomic_DNA"/>
</dbReference>
<dbReference type="OrthoDB" id="1454196at2"/>
<dbReference type="RefSeq" id="WP_106658788.1">
    <property type="nucleotide sequence ID" value="NZ_PJEO01000015.1"/>
</dbReference>
<evidence type="ECO:0000313" key="2">
    <source>
        <dbReference type="Proteomes" id="UP000233435"/>
    </source>
</evidence>
<sequence length="171" mass="20390">MTKSDIRNTFWGIGVDSLNRFQCFLDLKQKLSGESYWYALRIAYTDSDNLFYHKSSIMDSFLCDEPFREHLMENDEIEYLKSLPDKVTIYRGMTKEELKSGFYGCSWTLKKEVAEFFADKYNRNYSTNNLKKIVVKKKILKEDIIAFLNNRDEFEVIYFDLAALIHHHFKI</sequence>
<organism evidence="1 2">
    <name type="scientific">Confluentibacter flavum</name>
    <dbReference type="NCBI Taxonomy" id="1909700"/>
    <lineage>
        <taxon>Bacteria</taxon>
        <taxon>Pseudomonadati</taxon>
        <taxon>Bacteroidota</taxon>
        <taxon>Flavobacteriia</taxon>
        <taxon>Flavobacteriales</taxon>
        <taxon>Flavobacteriaceae</taxon>
        <taxon>Confluentibacter</taxon>
    </lineage>
</organism>
<name>A0A2N3HMB0_9FLAO</name>
<protein>
    <submittedName>
        <fullName evidence="1">Uncharacterized protein</fullName>
    </submittedName>
</protein>
<dbReference type="Proteomes" id="UP000233435">
    <property type="component" value="Unassembled WGS sequence"/>
</dbReference>
<evidence type="ECO:0000313" key="1">
    <source>
        <dbReference type="EMBL" id="PKQ46077.1"/>
    </source>
</evidence>
<proteinExistence type="predicted"/>
<keyword evidence="2" id="KW-1185">Reference proteome</keyword>
<accession>A0A2N3HMB0</accession>
<comment type="caution">
    <text evidence="1">The sequence shown here is derived from an EMBL/GenBank/DDBJ whole genome shotgun (WGS) entry which is preliminary data.</text>
</comment>